<comment type="caution">
    <text evidence="1">The sequence shown here is derived from an EMBL/GenBank/DDBJ whole genome shotgun (WGS) entry which is preliminary data.</text>
</comment>
<evidence type="ECO:0000313" key="2">
    <source>
        <dbReference type="Proteomes" id="UP000276133"/>
    </source>
</evidence>
<keyword evidence="2" id="KW-1185">Reference proteome</keyword>
<evidence type="ECO:0000313" key="1">
    <source>
        <dbReference type="EMBL" id="RNA09720.1"/>
    </source>
</evidence>
<proteinExistence type="predicted"/>
<protein>
    <submittedName>
        <fullName evidence="1">Uncharacterized protein</fullName>
    </submittedName>
</protein>
<accession>A0A3M7QEA3</accession>
<sequence length="105" mass="12470">MNLNSLSVMVKSMEIIHFKMTDFCFFASVDPFFIEEMKFLQILIVILNPYNRFFSLSLFNNWQKALINFQILLQKLIIHRHLTLIILMVLKGTKVLLHQNKSPKK</sequence>
<reference evidence="1 2" key="1">
    <citation type="journal article" date="2018" name="Sci. Rep.">
        <title>Genomic signatures of local adaptation to the degree of environmental predictability in rotifers.</title>
        <authorList>
            <person name="Franch-Gras L."/>
            <person name="Hahn C."/>
            <person name="Garcia-Roger E.M."/>
            <person name="Carmona M.J."/>
            <person name="Serra M."/>
            <person name="Gomez A."/>
        </authorList>
    </citation>
    <scope>NUCLEOTIDE SEQUENCE [LARGE SCALE GENOMIC DNA]</scope>
    <source>
        <strain evidence="1">HYR1</strain>
    </source>
</reference>
<gene>
    <name evidence="1" type="ORF">BpHYR1_053345</name>
</gene>
<dbReference type="Proteomes" id="UP000276133">
    <property type="component" value="Unassembled WGS sequence"/>
</dbReference>
<dbReference type="EMBL" id="REGN01006381">
    <property type="protein sequence ID" value="RNA09720.1"/>
    <property type="molecule type" value="Genomic_DNA"/>
</dbReference>
<dbReference type="AlphaFoldDB" id="A0A3M7QEA3"/>
<organism evidence="1 2">
    <name type="scientific">Brachionus plicatilis</name>
    <name type="common">Marine rotifer</name>
    <name type="synonym">Brachionus muelleri</name>
    <dbReference type="NCBI Taxonomy" id="10195"/>
    <lineage>
        <taxon>Eukaryota</taxon>
        <taxon>Metazoa</taxon>
        <taxon>Spiralia</taxon>
        <taxon>Gnathifera</taxon>
        <taxon>Rotifera</taxon>
        <taxon>Eurotatoria</taxon>
        <taxon>Monogononta</taxon>
        <taxon>Pseudotrocha</taxon>
        <taxon>Ploima</taxon>
        <taxon>Brachionidae</taxon>
        <taxon>Brachionus</taxon>
    </lineage>
</organism>
<name>A0A3M7QEA3_BRAPC</name>